<dbReference type="PRINTS" id="PR00756">
    <property type="entry name" value="ALADIPTASE"/>
</dbReference>
<evidence type="ECO:0000256" key="5">
    <source>
        <dbReference type="ARBA" id="ARBA00015611"/>
    </source>
</evidence>
<dbReference type="PANTHER" id="PTHR11533">
    <property type="entry name" value="PROTEASE M1 ZINC METALLOPROTEASE"/>
    <property type="match status" value="1"/>
</dbReference>
<dbReference type="NCBIfam" id="TIGR02412">
    <property type="entry name" value="pepN_strep_liv"/>
    <property type="match status" value="1"/>
</dbReference>
<evidence type="ECO:0000256" key="11">
    <source>
        <dbReference type="ARBA" id="ARBA00023049"/>
    </source>
</evidence>
<dbReference type="InterPro" id="IPR042097">
    <property type="entry name" value="Aminopeptidase_N-like_N_sf"/>
</dbReference>
<keyword evidence="11" id="KW-0482">Metalloprotease</keyword>
<keyword evidence="17" id="KW-1185">Reference proteome</keyword>
<accession>A0ABW2APU6</accession>
<evidence type="ECO:0000256" key="3">
    <source>
        <dbReference type="ARBA" id="ARBA00010136"/>
    </source>
</evidence>
<dbReference type="SUPFAM" id="SSF55486">
    <property type="entry name" value="Metalloproteases ('zincins'), catalytic domain"/>
    <property type="match status" value="1"/>
</dbReference>
<evidence type="ECO:0000256" key="6">
    <source>
        <dbReference type="ARBA" id="ARBA00022438"/>
    </source>
</evidence>
<evidence type="ECO:0000256" key="4">
    <source>
        <dbReference type="ARBA" id="ARBA00012564"/>
    </source>
</evidence>
<evidence type="ECO:0000256" key="2">
    <source>
        <dbReference type="ARBA" id="ARBA00001947"/>
    </source>
</evidence>
<evidence type="ECO:0000256" key="8">
    <source>
        <dbReference type="ARBA" id="ARBA00022723"/>
    </source>
</evidence>
<sequence length="827" mass="89564">MPLLYQAEAQARSALIEVTSYDVELDLTGSGDTFTSTSTVTFTARQAGAETFAEVVAQELGEATLNGRPLAAPVDGRLRLTDLRESNVLRVSGAFAYSRDGQGLHRSVDPADGLVYIYGMSFLDAAPQVFACFDQPDLKAPFDVRVTAPVGWVVAGNGRAEQLSPGRWVLATTPPMATYFVTVCAGPYATVEREHEGIALAVHARASMAEQLTEQADDILTVTERSFDYYHRLFGIRYPWGDYHQFFVPEFNAGAMENPGCVVFRDQNIFRGRPTRGELLSRASVIAHEMAHQWFGNLVTMRWWDDLWLNESFAEYMGYRTTAAVNEFPDAWVRMGIDRKTWGYAEDRGPGTHPVAGASAGDNHTALTNFDGISYAKGASVLRQLVAWLGDEVFLDGVRAHLSAHRFGNATLADFLTAMQVASGRDVAAWARAWLRTTGADVLSVGLTDGVPTLIRTTPGEPADRLHVIDVGAFSGGQELRRRSLTVDKAAVAVPGMPLGAAVVVPNVSDETWAQVDLDEVSLQLLPQELVTIPDVDARQVIWSSLIEGVRRVVLDPRRALEVFAAAWPGEPSDVLAGPVGAKATSVFAGEFLPYEQRSDAINTLAEAAARRLAELESIDPATISAARLLAGTSTDQALLEAWADGQRLPATLTDDRDIRWSALHRLAALGLTGRESIEAMRRSDTTLTGALAARAAEAAIPTASAKERAWAELVSGELSNYEAARVAGSFFDVAAPGSVGLLRPYVDRFFTEVPALSHAYGEYALGSIVAAGFPLAITERRTADLAQAALEEQDLTAGARRRIVEGLALLRDALRSHERFATEMVR</sequence>
<dbReference type="SUPFAM" id="SSF63737">
    <property type="entry name" value="Leukotriene A4 hydrolase N-terminal domain"/>
    <property type="match status" value="1"/>
</dbReference>
<evidence type="ECO:0000259" key="15">
    <source>
        <dbReference type="Pfam" id="PF11838"/>
    </source>
</evidence>
<dbReference type="InterPro" id="IPR024571">
    <property type="entry name" value="ERAP1-like_C_dom"/>
</dbReference>
<dbReference type="Gene3D" id="1.10.390.10">
    <property type="entry name" value="Neutral Protease Domain 2"/>
    <property type="match status" value="1"/>
</dbReference>
<keyword evidence="9 16" id="KW-0378">Hydrolase</keyword>
<dbReference type="InterPro" id="IPR001930">
    <property type="entry name" value="Peptidase_M1"/>
</dbReference>
<evidence type="ECO:0000256" key="9">
    <source>
        <dbReference type="ARBA" id="ARBA00022801"/>
    </source>
</evidence>
<dbReference type="GO" id="GO:0016285">
    <property type="term" value="F:alanyl aminopeptidase activity"/>
    <property type="evidence" value="ECO:0007669"/>
    <property type="project" value="UniProtKB-EC"/>
</dbReference>
<dbReference type="InterPro" id="IPR012778">
    <property type="entry name" value="Pept_M1_aminopeptidase"/>
</dbReference>
<dbReference type="Proteomes" id="UP001596356">
    <property type="component" value="Unassembled WGS sequence"/>
</dbReference>
<dbReference type="CDD" id="cd09602">
    <property type="entry name" value="M1_APN"/>
    <property type="match status" value="1"/>
</dbReference>
<dbReference type="Gene3D" id="2.60.40.1730">
    <property type="entry name" value="tricorn interacting facor f3 domain"/>
    <property type="match status" value="1"/>
</dbReference>
<dbReference type="InterPro" id="IPR050344">
    <property type="entry name" value="Peptidase_M1_aminopeptidases"/>
</dbReference>
<dbReference type="Pfam" id="PF11838">
    <property type="entry name" value="ERAP1_C"/>
    <property type="match status" value="1"/>
</dbReference>
<comment type="cofactor">
    <cofactor evidence="2">
        <name>Zn(2+)</name>
        <dbReference type="ChEBI" id="CHEBI:29105"/>
    </cofactor>
</comment>
<feature type="domain" description="Peptidase M1 membrane alanine aminopeptidase" evidence="14">
    <location>
        <begin position="221"/>
        <end position="434"/>
    </location>
</feature>
<dbReference type="PANTHER" id="PTHR11533:SF174">
    <property type="entry name" value="PUROMYCIN-SENSITIVE AMINOPEPTIDASE-RELATED"/>
    <property type="match status" value="1"/>
</dbReference>
<dbReference type="EMBL" id="JBHSWJ010000002">
    <property type="protein sequence ID" value="MFC6712833.1"/>
    <property type="molecule type" value="Genomic_DNA"/>
</dbReference>
<reference evidence="17" key="1">
    <citation type="journal article" date="2019" name="Int. J. Syst. Evol. Microbiol.">
        <title>The Global Catalogue of Microorganisms (GCM) 10K type strain sequencing project: providing services to taxonomists for standard genome sequencing and annotation.</title>
        <authorList>
            <consortium name="The Broad Institute Genomics Platform"/>
            <consortium name="The Broad Institute Genome Sequencing Center for Infectious Disease"/>
            <person name="Wu L."/>
            <person name="Ma J."/>
        </authorList>
    </citation>
    <scope>NUCLEOTIDE SEQUENCE [LARGE SCALE GENOMIC DNA]</scope>
    <source>
        <strain evidence="17">NBRC 106593</strain>
    </source>
</reference>
<dbReference type="InterPro" id="IPR027268">
    <property type="entry name" value="Peptidase_M4/M1_CTD_sf"/>
</dbReference>
<keyword evidence="8" id="KW-0479">Metal-binding</keyword>
<dbReference type="EC" id="3.4.11.2" evidence="4"/>
<keyword evidence="10" id="KW-0862">Zinc</keyword>
<keyword evidence="7" id="KW-0645">Protease</keyword>
<gene>
    <name evidence="16" type="primary">pepN</name>
    <name evidence="16" type="ORF">ACFQBT_02815</name>
</gene>
<evidence type="ECO:0000256" key="13">
    <source>
        <dbReference type="ARBA" id="ARBA00031533"/>
    </source>
</evidence>
<organism evidence="16 17">
    <name type="scientific">Branchiibius cervicis</name>
    <dbReference type="NCBI Taxonomy" id="908252"/>
    <lineage>
        <taxon>Bacteria</taxon>
        <taxon>Bacillati</taxon>
        <taxon>Actinomycetota</taxon>
        <taxon>Actinomycetes</taxon>
        <taxon>Micrococcales</taxon>
        <taxon>Dermacoccaceae</taxon>
        <taxon>Branchiibius</taxon>
    </lineage>
</organism>
<protein>
    <recommendedName>
        <fullName evidence="5">Aminopeptidase N</fullName>
        <ecNumber evidence="4">3.4.11.2</ecNumber>
    </recommendedName>
    <alternativeName>
        <fullName evidence="12">Alanine aminopeptidase</fullName>
    </alternativeName>
    <alternativeName>
        <fullName evidence="13">Lysyl aminopeptidase</fullName>
    </alternativeName>
</protein>
<keyword evidence="6 16" id="KW-0031">Aminopeptidase</keyword>
<evidence type="ECO:0000313" key="16">
    <source>
        <dbReference type="EMBL" id="MFC6712833.1"/>
    </source>
</evidence>
<dbReference type="RefSeq" id="WP_377820291.1">
    <property type="nucleotide sequence ID" value="NZ_JBHSWJ010000002.1"/>
</dbReference>
<comment type="similarity">
    <text evidence="3">Belongs to the peptidase M1 family.</text>
</comment>
<evidence type="ECO:0000256" key="1">
    <source>
        <dbReference type="ARBA" id="ARBA00000098"/>
    </source>
</evidence>
<evidence type="ECO:0000313" key="17">
    <source>
        <dbReference type="Proteomes" id="UP001596356"/>
    </source>
</evidence>
<name>A0ABW2APU6_9MICO</name>
<evidence type="ECO:0000256" key="10">
    <source>
        <dbReference type="ARBA" id="ARBA00022833"/>
    </source>
</evidence>
<evidence type="ECO:0000256" key="7">
    <source>
        <dbReference type="ARBA" id="ARBA00022670"/>
    </source>
</evidence>
<proteinExistence type="inferred from homology"/>
<dbReference type="Pfam" id="PF01433">
    <property type="entry name" value="Peptidase_M1"/>
    <property type="match status" value="1"/>
</dbReference>
<comment type="catalytic activity">
    <reaction evidence="1">
        <text>Release of an N-terminal amino acid, Xaa-|-Yaa- from a peptide, amide or arylamide. Xaa is preferably Ala, but may be most amino acids including Pro (slow action). When a terminal hydrophobic residue is followed by a prolyl residue, the two may be released as an intact Xaa-Pro dipeptide.</text>
        <dbReference type="EC" id="3.4.11.2"/>
    </reaction>
</comment>
<evidence type="ECO:0000256" key="12">
    <source>
        <dbReference type="ARBA" id="ARBA00029811"/>
    </source>
</evidence>
<dbReference type="InterPro" id="IPR014782">
    <property type="entry name" value="Peptidase_M1_dom"/>
</dbReference>
<comment type="caution">
    <text evidence="16">The sequence shown here is derived from an EMBL/GenBank/DDBJ whole genome shotgun (WGS) entry which is preliminary data.</text>
</comment>
<evidence type="ECO:0000259" key="14">
    <source>
        <dbReference type="Pfam" id="PF01433"/>
    </source>
</evidence>
<feature type="domain" description="ERAP1-like C-terminal" evidence="15">
    <location>
        <begin position="504"/>
        <end position="809"/>
    </location>
</feature>